<organism evidence="1 2">
    <name type="scientific">Athelia psychrophila</name>
    <dbReference type="NCBI Taxonomy" id="1759441"/>
    <lineage>
        <taxon>Eukaryota</taxon>
        <taxon>Fungi</taxon>
        <taxon>Dikarya</taxon>
        <taxon>Basidiomycota</taxon>
        <taxon>Agaricomycotina</taxon>
        <taxon>Agaricomycetes</taxon>
        <taxon>Agaricomycetidae</taxon>
        <taxon>Atheliales</taxon>
        <taxon>Atheliaceae</taxon>
        <taxon>Athelia</taxon>
    </lineage>
</organism>
<evidence type="ECO:0000313" key="2">
    <source>
        <dbReference type="Proteomes" id="UP000076532"/>
    </source>
</evidence>
<reference evidence="1 2" key="1">
    <citation type="journal article" date="2016" name="Mol. Biol. Evol.">
        <title>Comparative Genomics of Early-Diverging Mushroom-Forming Fungi Provides Insights into the Origins of Lignocellulose Decay Capabilities.</title>
        <authorList>
            <person name="Nagy L.G."/>
            <person name="Riley R."/>
            <person name="Tritt A."/>
            <person name="Adam C."/>
            <person name="Daum C."/>
            <person name="Floudas D."/>
            <person name="Sun H."/>
            <person name="Yadav J.S."/>
            <person name="Pangilinan J."/>
            <person name="Larsson K.H."/>
            <person name="Matsuura K."/>
            <person name="Barry K."/>
            <person name="Labutti K."/>
            <person name="Kuo R."/>
            <person name="Ohm R.A."/>
            <person name="Bhattacharya S.S."/>
            <person name="Shirouzu T."/>
            <person name="Yoshinaga Y."/>
            <person name="Martin F.M."/>
            <person name="Grigoriev I.V."/>
            <person name="Hibbett D.S."/>
        </authorList>
    </citation>
    <scope>NUCLEOTIDE SEQUENCE [LARGE SCALE GENOMIC DNA]</scope>
    <source>
        <strain evidence="1 2">CBS 109695</strain>
    </source>
</reference>
<evidence type="ECO:0000313" key="1">
    <source>
        <dbReference type="EMBL" id="KZP10598.1"/>
    </source>
</evidence>
<gene>
    <name evidence="1" type="ORF">FIBSPDRAFT_937962</name>
</gene>
<sequence length="76" mass="8748">MDSDEHSEYTLRVGAAEWTRDPKDQEDDDDLYVEVSVDGTRQVLRTMYTKTSHWDEDLNITGSLSSIVRIEIRSVA</sequence>
<accession>A0A165ZHF6</accession>
<keyword evidence="2" id="KW-1185">Reference proteome</keyword>
<proteinExistence type="predicted"/>
<dbReference type="EMBL" id="KV417677">
    <property type="protein sequence ID" value="KZP10598.1"/>
    <property type="molecule type" value="Genomic_DNA"/>
</dbReference>
<name>A0A165ZHF6_9AGAM</name>
<protein>
    <recommendedName>
        <fullName evidence="3">C2 domain-containing protein</fullName>
    </recommendedName>
</protein>
<dbReference type="Proteomes" id="UP000076532">
    <property type="component" value="Unassembled WGS sequence"/>
</dbReference>
<feature type="non-terminal residue" evidence="1">
    <location>
        <position position="76"/>
    </location>
</feature>
<evidence type="ECO:0008006" key="3">
    <source>
        <dbReference type="Google" id="ProtNLM"/>
    </source>
</evidence>
<dbReference type="AlphaFoldDB" id="A0A165ZHF6"/>